<accession>A0A5B7AQD7</accession>
<dbReference type="AlphaFoldDB" id="A0A5B7AQD7"/>
<feature type="signal peptide" evidence="1">
    <location>
        <begin position="1"/>
        <end position="15"/>
    </location>
</feature>
<organism evidence="3">
    <name type="scientific">Davidia involucrata</name>
    <name type="common">Dove tree</name>
    <dbReference type="NCBI Taxonomy" id="16924"/>
    <lineage>
        <taxon>Eukaryota</taxon>
        <taxon>Viridiplantae</taxon>
        <taxon>Streptophyta</taxon>
        <taxon>Embryophyta</taxon>
        <taxon>Tracheophyta</taxon>
        <taxon>Spermatophyta</taxon>
        <taxon>Magnoliopsida</taxon>
        <taxon>eudicotyledons</taxon>
        <taxon>Gunneridae</taxon>
        <taxon>Pentapetalae</taxon>
        <taxon>asterids</taxon>
        <taxon>Cornales</taxon>
        <taxon>Nyssaceae</taxon>
        <taxon>Davidia</taxon>
    </lineage>
</organism>
<dbReference type="InterPro" id="IPR005174">
    <property type="entry name" value="KIB1-4_b-propeller"/>
</dbReference>
<dbReference type="EMBL" id="GHES01027517">
    <property type="protein sequence ID" value="MPA58076.1"/>
    <property type="molecule type" value="Transcribed_RNA"/>
</dbReference>
<dbReference type="PANTHER" id="PTHR44259">
    <property type="entry name" value="OS07G0183000 PROTEIN-RELATED"/>
    <property type="match status" value="1"/>
</dbReference>
<feature type="chain" id="PRO_5023100978" description="KIB1-4 beta-propeller domain-containing protein" evidence="1">
    <location>
        <begin position="16"/>
        <end position="461"/>
    </location>
</feature>
<gene>
    <name evidence="3" type="ORF">Din_027517</name>
</gene>
<dbReference type="Pfam" id="PF03478">
    <property type="entry name" value="Beta-prop_KIB1-4"/>
    <property type="match status" value="1"/>
</dbReference>
<protein>
    <recommendedName>
        <fullName evidence="2">KIB1-4 beta-propeller domain-containing protein</fullName>
    </recommendedName>
</protein>
<reference evidence="3" key="1">
    <citation type="submission" date="2019-08" db="EMBL/GenBank/DDBJ databases">
        <title>Reference gene set and small RNA set construction with multiple tissues from Davidia involucrata Baill.</title>
        <authorList>
            <person name="Yang H."/>
            <person name="Zhou C."/>
            <person name="Li G."/>
            <person name="Wang J."/>
            <person name="Gao P."/>
            <person name="Wang M."/>
            <person name="Wang R."/>
            <person name="Zhao Y."/>
        </authorList>
    </citation>
    <scope>NUCLEOTIDE SEQUENCE</scope>
    <source>
        <tissue evidence="3">Mixed with DoveR01_LX</tissue>
    </source>
</reference>
<keyword evidence="1" id="KW-0732">Signal</keyword>
<evidence type="ECO:0000259" key="2">
    <source>
        <dbReference type="Pfam" id="PF03478"/>
    </source>
</evidence>
<evidence type="ECO:0000256" key="1">
    <source>
        <dbReference type="SAM" id="SignalP"/>
    </source>
</evidence>
<name>A0A5B7AQD7_DAVIN</name>
<evidence type="ECO:0000313" key="3">
    <source>
        <dbReference type="EMBL" id="MPA58076.1"/>
    </source>
</evidence>
<dbReference type="InterPro" id="IPR050942">
    <property type="entry name" value="F-box_BR-signaling"/>
</dbReference>
<proteinExistence type="predicted"/>
<sequence length="461" mass="53036">MMFTLFLGFLIGGLTNVNLKALKHQFAKGGLKQGKKEVKTSEPQVCANHDPQQSLDLSNKNEVMTDCSKLTDDLLKLIAGRLHLIEDYVRFGGVCRSWHWVFLQKDHSSYSKLPWLMFREKENINILGFYSPFSNKVYKIHLPEIYGRRCWGSRHGWLVTIGNDVDMSLFNPLSGLQISLPPIHESPNLNKVIHSPAEFRDGFVHKAILSSSPSSLDCVVMAIYSDYQKLAFIKPGNPAWTPLECHSAPFEDIMYFNGKVFGVNLYGEVLIFNATGCHIKTIAPLQLWDELDYHGYYLVELGGEIYMVIQCVYYIVITDIPLLKTWGFLVCKLDISTEKWEEEKGLGNWSLFLGKNDLFSISVLDYPECRKNCIYFTDDHCGLYNTPVNYDTGIYNFEDHKIERYPMGYDSHSVFPPLWIRPSLWNGKPINGKRQRNCIKSVKRKRRRKESLKNIVKLACC</sequence>
<feature type="domain" description="KIB1-4 beta-propeller" evidence="2">
    <location>
        <begin position="129"/>
        <end position="396"/>
    </location>
</feature>
<dbReference type="PANTHER" id="PTHR44259:SF107">
    <property type="entry name" value="F-BOX PROTEIN SKIP23-LIKE"/>
    <property type="match status" value="1"/>
</dbReference>